<comment type="caution">
    <text evidence="1">The sequence shown here is derived from an EMBL/GenBank/DDBJ whole genome shotgun (WGS) entry which is preliminary data.</text>
</comment>
<proteinExistence type="predicted"/>
<gene>
    <name evidence="1" type="ORF">DCK97_29660</name>
</gene>
<dbReference type="Pfam" id="PF08811">
    <property type="entry name" value="DUF1800"/>
    <property type="match status" value="1"/>
</dbReference>
<dbReference type="InterPro" id="IPR014917">
    <property type="entry name" value="DUF1800"/>
</dbReference>
<name>A0A3B9IUU9_9PROT</name>
<dbReference type="AlphaFoldDB" id="A0A3B9IUU9"/>
<evidence type="ECO:0000313" key="1">
    <source>
        <dbReference type="EMBL" id="HAE51586.1"/>
    </source>
</evidence>
<dbReference type="Proteomes" id="UP000257706">
    <property type="component" value="Unassembled WGS sequence"/>
</dbReference>
<evidence type="ECO:0008006" key="3">
    <source>
        <dbReference type="Google" id="ProtNLM"/>
    </source>
</evidence>
<accession>A0A3B9IUU9</accession>
<feature type="non-terminal residue" evidence="1">
    <location>
        <position position="1"/>
    </location>
</feature>
<organism evidence="1 2">
    <name type="scientific">Tistrella mobilis</name>
    <dbReference type="NCBI Taxonomy" id="171437"/>
    <lineage>
        <taxon>Bacteria</taxon>
        <taxon>Pseudomonadati</taxon>
        <taxon>Pseudomonadota</taxon>
        <taxon>Alphaproteobacteria</taxon>
        <taxon>Geminicoccales</taxon>
        <taxon>Geminicoccaceae</taxon>
        <taxon>Tistrella</taxon>
    </lineage>
</organism>
<protein>
    <recommendedName>
        <fullName evidence="3">DUF1800 domain-containing protein</fullName>
    </recommendedName>
</protein>
<dbReference type="EMBL" id="DMAI01000496">
    <property type="protein sequence ID" value="HAE51586.1"/>
    <property type="molecule type" value="Genomic_DNA"/>
</dbReference>
<sequence>LVRFFFEHFTISMAQATLRGVTDIYEAEAIRPYVTGRFRDLLGAVMHHPMMHVYLSNHMSFGPHSPAAARSDVGLNENLGRELLELHTLGVSGGYTQSDVREAAKILTGWVVQIYNRNAPFDMRFVSDRHEPGDKSIMEHRIAEGGEKELDDLLDFLASHPSTARFISYKVAKYFIDDRPPEELVQNMAEVFLAEDGCLAAVLSVMIDHPASWKPGGRKVLLPEDWAVAFGSLCGMKGRDAATEITSAVLTLGHRVHAARSPKGWPDDRDVWFTPGYMLLRAGLAGRMYQHFGVRSDVDEALSVYFHGANQDVIRTLKGAPTPKDAFSLIAASPDFSLR</sequence>
<reference evidence="1 2" key="1">
    <citation type="journal article" date="2018" name="Nat. Biotechnol.">
        <title>A standardized bacterial taxonomy based on genome phylogeny substantially revises the tree of life.</title>
        <authorList>
            <person name="Parks D.H."/>
            <person name="Chuvochina M."/>
            <person name="Waite D.W."/>
            <person name="Rinke C."/>
            <person name="Skarshewski A."/>
            <person name="Chaumeil P.A."/>
            <person name="Hugenholtz P."/>
        </authorList>
    </citation>
    <scope>NUCLEOTIDE SEQUENCE [LARGE SCALE GENOMIC DNA]</scope>
    <source>
        <strain evidence="1">UBA8739</strain>
    </source>
</reference>
<evidence type="ECO:0000313" key="2">
    <source>
        <dbReference type="Proteomes" id="UP000257706"/>
    </source>
</evidence>